<dbReference type="eggNOG" id="COG0571">
    <property type="taxonomic scope" value="Bacteria"/>
</dbReference>
<keyword evidence="9" id="KW-0460">Magnesium</keyword>
<dbReference type="PROSITE" id="PS00517">
    <property type="entry name" value="RNASE_3_1"/>
    <property type="match status" value="1"/>
</dbReference>
<evidence type="ECO:0000256" key="8">
    <source>
        <dbReference type="ARBA" id="ARBA00022884"/>
    </source>
</evidence>
<dbReference type="Gene3D" id="1.10.1520.10">
    <property type="entry name" value="Ribonuclease III domain"/>
    <property type="match status" value="1"/>
</dbReference>
<comment type="function">
    <text evidence="9">Digests double-stranded RNA. Involved in the processing of primary rRNA transcript to yield the immediate precursors to the large and small rRNAs (23S and 16S). Processes some mRNAs, and tRNAs when they are encoded in the rRNA operon. Processes pre-crRNA and tracrRNA of type II CRISPR loci if present in the organism.</text>
</comment>
<sequence length="276" mass="31858">MLRKIINKIRLLFSKEKKSYLLFYQMLGFVPNDLRYYQQALIHKSSTKVSKDGYYQNNERLEFLGDAVLDAVVADLLFHYFDEKKEGFLTNTRSKIVQRETLNKLAVEIGLDKHIIFSTKSSSHNNYMFGNAFEALIGAIYLDQGYKKCKAFIEQRIIDQFLDLDRLAQTELNFKSKLIEWGQKNKYKITFELIEEFQDEQSNPVFQTEVLVEGISGGRGVGYSKKESQQNASEKTLDKINSSDGFMDLVLRAKEETDNKEIETPSDNSEEASTIS</sequence>
<dbReference type="NCBIfam" id="TIGR02191">
    <property type="entry name" value="RNaseIII"/>
    <property type="match status" value="1"/>
</dbReference>
<dbReference type="AlphaFoldDB" id="F3ZQU2"/>
<evidence type="ECO:0000256" key="3">
    <source>
        <dbReference type="ARBA" id="ARBA00022552"/>
    </source>
</evidence>
<evidence type="ECO:0000256" key="7">
    <source>
        <dbReference type="ARBA" id="ARBA00022801"/>
    </source>
</evidence>
<feature type="domain" description="DRBM" evidence="11">
    <location>
        <begin position="173"/>
        <end position="242"/>
    </location>
</feature>
<dbReference type="GO" id="GO:0003725">
    <property type="term" value="F:double-stranded RNA binding"/>
    <property type="evidence" value="ECO:0007669"/>
    <property type="project" value="TreeGrafter"/>
</dbReference>
<dbReference type="InterPro" id="IPR000999">
    <property type="entry name" value="RNase_III_dom"/>
</dbReference>
<dbReference type="InterPro" id="IPR036389">
    <property type="entry name" value="RNase_III_sf"/>
</dbReference>
<dbReference type="SUPFAM" id="SSF69065">
    <property type="entry name" value="RNase III domain-like"/>
    <property type="match status" value="1"/>
</dbReference>
<keyword evidence="8 9" id="KW-0694">RNA-binding</keyword>
<evidence type="ECO:0000256" key="4">
    <source>
        <dbReference type="ARBA" id="ARBA00022664"/>
    </source>
</evidence>
<dbReference type="PROSITE" id="PS50142">
    <property type="entry name" value="RNASE_3_2"/>
    <property type="match status" value="1"/>
</dbReference>
<dbReference type="GO" id="GO:0008033">
    <property type="term" value="P:tRNA processing"/>
    <property type="evidence" value="ECO:0007669"/>
    <property type="project" value="UniProtKB-KW"/>
</dbReference>
<evidence type="ECO:0000313" key="13">
    <source>
        <dbReference type="EMBL" id="EGJ70600.1"/>
    </source>
</evidence>
<keyword evidence="14" id="KW-1185">Reference proteome</keyword>
<keyword evidence="9" id="KW-0699">rRNA-binding</keyword>
<dbReference type="GO" id="GO:0004525">
    <property type="term" value="F:ribonuclease III activity"/>
    <property type="evidence" value="ECO:0007669"/>
    <property type="project" value="UniProtKB-UniRule"/>
</dbReference>
<dbReference type="InterPro" id="IPR014720">
    <property type="entry name" value="dsRBD_dom"/>
</dbReference>
<dbReference type="GO" id="GO:0046872">
    <property type="term" value="F:metal ion binding"/>
    <property type="evidence" value="ECO:0007669"/>
    <property type="project" value="UniProtKB-KW"/>
</dbReference>
<comment type="similarity">
    <text evidence="2">Belongs to the ribonuclease III family.</text>
</comment>
<dbReference type="EC" id="3.1.26.3" evidence="9"/>
<evidence type="ECO:0000256" key="5">
    <source>
        <dbReference type="ARBA" id="ARBA00022722"/>
    </source>
</evidence>
<accession>F3ZQU2</accession>
<dbReference type="Pfam" id="PF14622">
    <property type="entry name" value="Ribonucleas_3_3"/>
    <property type="match status" value="1"/>
</dbReference>
<feature type="active site" evidence="9">
    <location>
        <position position="134"/>
    </location>
</feature>
<comment type="cofactor">
    <cofactor evidence="9">
        <name>Mg(2+)</name>
        <dbReference type="ChEBI" id="CHEBI:18420"/>
    </cofactor>
</comment>
<keyword evidence="9" id="KW-0479">Metal-binding</keyword>
<evidence type="ECO:0000256" key="9">
    <source>
        <dbReference type="HAMAP-Rule" id="MF_00104"/>
    </source>
</evidence>
<comment type="subunit">
    <text evidence="9">Homodimer.</text>
</comment>
<dbReference type="CDD" id="cd10845">
    <property type="entry name" value="DSRM_RNAse_III_family"/>
    <property type="match status" value="1"/>
</dbReference>
<evidence type="ECO:0000256" key="10">
    <source>
        <dbReference type="SAM" id="MobiDB-lite"/>
    </source>
</evidence>
<dbReference type="SMART" id="SM00535">
    <property type="entry name" value="RIBOc"/>
    <property type="match status" value="1"/>
</dbReference>
<feature type="compositionally biased region" description="Basic and acidic residues" evidence="10">
    <location>
        <begin position="254"/>
        <end position="263"/>
    </location>
</feature>
<evidence type="ECO:0000313" key="14">
    <source>
        <dbReference type="Proteomes" id="UP000018439"/>
    </source>
</evidence>
<name>F3ZQU2_9BACE</name>
<comment type="catalytic activity">
    <reaction evidence="1 9">
        <text>Endonucleolytic cleavage to 5'-phosphomonoester.</text>
        <dbReference type="EC" id="3.1.26.3"/>
    </reaction>
</comment>
<evidence type="ECO:0000256" key="2">
    <source>
        <dbReference type="ARBA" id="ARBA00010183"/>
    </source>
</evidence>
<dbReference type="HOGENOM" id="CLU_000907_1_0_10"/>
<gene>
    <name evidence="9" type="primary">rnc</name>
    <name evidence="13" type="ORF">Bcop_0382</name>
</gene>
<feature type="active site" evidence="9">
    <location>
        <position position="66"/>
    </location>
</feature>
<keyword evidence="4 9" id="KW-0507">mRNA processing</keyword>
<dbReference type="GO" id="GO:0010468">
    <property type="term" value="P:regulation of gene expression"/>
    <property type="evidence" value="ECO:0007669"/>
    <property type="project" value="TreeGrafter"/>
</dbReference>
<dbReference type="GO" id="GO:0006364">
    <property type="term" value="P:rRNA processing"/>
    <property type="evidence" value="ECO:0007669"/>
    <property type="project" value="UniProtKB-UniRule"/>
</dbReference>
<dbReference type="STRING" id="679937.Bcop_0382"/>
<organism evidence="13 14">
    <name type="scientific">Bacteroides coprosuis DSM 18011</name>
    <dbReference type="NCBI Taxonomy" id="679937"/>
    <lineage>
        <taxon>Bacteria</taxon>
        <taxon>Pseudomonadati</taxon>
        <taxon>Bacteroidota</taxon>
        <taxon>Bacteroidia</taxon>
        <taxon>Bacteroidales</taxon>
        <taxon>Bacteroidaceae</taxon>
        <taxon>Bacteroides</taxon>
    </lineage>
</organism>
<evidence type="ECO:0000256" key="1">
    <source>
        <dbReference type="ARBA" id="ARBA00000109"/>
    </source>
</evidence>
<comment type="subcellular location">
    <subcellularLocation>
        <location evidence="9">Cytoplasm</location>
    </subcellularLocation>
</comment>
<dbReference type="SUPFAM" id="SSF54768">
    <property type="entry name" value="dsRNA-binding domain-like"/>
    <property type="match status" value="1"/>
</dbReference>
<dbReference type="Gene3D" id="3.30.160.20">
    <property type="match status" value="1"/>
</dbReference>
<dbReference type="PANTHER" id="PTHR11207:SF0">
    <property type="entry name" value="RIBONUCLEASE 3"/>
    <property type="match status" value="1"/>
</dbReference>
<dbReference type="InterPro" id="IPR011907">
    <property type="entry name" value="RNase_III"/>
</dbReference>
<dbReference type="Pfam" id="PF00035">
    <property type="entry name" value="dsrm"/>
    <property type="match status" value="1"/>
</dbReference>
<feature type="domain" description="RNase III" evidence="12">
    <location>
        <begin position="20"/>
        <end position="145"/>
    </location>
</feature>
<dbReference type="EMBL" id="CM001167">
    <property type="protein sequence ID" value="EGJ70600.1"/>
    <property type="molecule type" value="Genomic_DNA"/>
</dbReference>
<evidence type="ECO:0000259" key="12">
    <source>
        <dbReference type="PROSITE" id="PS50142"/>
    </source>
</evidence>
<keyword evidence="6 9" id="KW-0255">Endonuclease</keyword>
<dbReference type="PANTHER" id="PTHR11207">
    <property type="entry name" value="RIBONUCLEASE III"/>
    <property type="match status" value="1"/>
</dbReference>
<feature type="region of interest" description="Disordered" evidence="10">
    <location>
        <begin position="222"/>
        <end position="241"/>
    </location>
</feature>
<dbReference type="CDD" id="cd00593">
    <property type="entry name" value="RIBOc"/>
    <property type="match status" value="1"/>
</dbReference>
<reference evidence="13 14" key="1">
    <citation type="journal article" date="2011" name="Stand. Genomic Sci.">
        <title>Non-contiguous finished genome sequence of Bacteroides coprosuis type strain (PC139).</title>
        <authorList>
            <person name="Land M."/>
            <person name="Held B."/>
            <person name="Gronow S."/>
            <person name="Abt B."/>
            <person name="Lucas S."/>
            <person name="Del Rio T.G."/>
            <person name="Nolan M."/>
            <person name="Tice H."/>
            <person name="Cheng J.F."/>
            <person name="Pitluck S."/>
            <person name="Liolios K."/>
            <person name="Pagani I."/>
            <person name="Ivanova N."/>
            <person name="Mavromatis K."/>
            <person name="Mikhailova N."/>
            <person name="Pati A."/>
            <person name="Tapia R."/>
            <person name="Han C."/>
            <person name="Goodwin L."/>
            <person name="Chen A."/>
            <person name="Palaniappan K."/>
            <person name="Hauser L."/>
            <person name="Brambilla E.M."/>
            <person name="Rohde M."/>
            <person name="Goker M."/>
            <person name="Detter J.C."/>
            <person name="Woyke T."/>
            <person name="Bristow J."/>
            <person name="Eisen J.A."/>
            <person name="Markowitz V."/>
            <person name="Hugenholtz P."/>
            <person name="Kyrpides N.C."/>
            <person name="Klenk H.P."/>
            <person name="Lapidus A."/>
        </authorList>
    </citation>
    <scope>NUCLEOTIDE SEQUENCE [LARGE SCALE GENOMIC DNA]</scope>
    <source>
        <strain evidence="13 14">DSM 18011</strain>
    </source>
</reference>
<dbReference type="Proteomes" id="UP000018439">
    <property type="component" value="Chromosome"/>
</dbReference>
<evidence type="ECO:0000259" key="11">
    <source>
        <dbReference type="PROSITE" id="PS50137"/>
    </source>
</evidence>
<keyword evidence="7 9" id="KW-0378">Hydrolase</keyword>
<keyword evidence="5 9" id="KW-0540">Nuclease</keyword>
<feature type="binding site" evidence="9">
    <location>
        <position position="134"/>
    </location>
    <ligand>
        <name>Mg(2+)</name>
        <dbReference type="ChEBI" id="CHEBI:18420"/>
    </ligand>
</feature>
<evidence type="ECO:0000256" key="6">
    <source>
        <dbReference type="ARBA" id="ARBA00022759"/>
    </source>
</evidence>
<feature type="binding site" evidence="9">
    <location>
        <position position="62"/>
    </location>
    <ligand>
        <name>Mg(2+)</name>
        <dbReference type="ChEBI" id="CHEBI:18420"/>
    </ligand>
</feature>
<feature type="binding site" evidence="9">
    <location>
        <position position="131"/>
    </location>
    <ligand>
        <name>Mg(2+)</name>
        <dbReference type="ChEBI" id="CHEBI:18420"/>
    </ligand>
</feature>
<keyword evidence="9" id="KW-0963">Cytoplasm</keyword>
<dbReference type="SMART" id="SM00358">
    <property type="entry name" value="DSRM"/>
    <property type="match status" value="1"/>
</dbReference>
<proteinExistence type="inferred from homology"/>
<protein>
    <recommendedName>
        <fullName evidence="9">Ribonuclease 3</fullName>
        <ecNumber evidence="9">3.1.26.3</ecNumber>
    </recommendedName>
    <alternativeName>
        <fullName evidence="9">Ribonuclease III</fullName>
        <shortName evidence="9">RNase III</shortName>
    </alternativeName>
</protein>
<feature type="compositionally biased region" description="Polar residues" evidence="10">
    <location>
        <begin position="229"/>
        <end position="241"/>
    </location>
</feature>
<feature type="compositionally biased region" description="Polar residues" evidence="10">
    <location>
        <begin position="265"/>
        <end position="276"/>
    </location>
</feature>
<dbReference type="FunFam" id="1.10.1520.10:FF:000001">
    <property type="entry name" value="Ribonuclease 3"/>
    <property type="match status" value="1"/>
</dbReference>
<dbReference type="HAMAP" id="MF_00104">
    <property type="entry name" value="RNase_III"/>
    <property type="match status" value="1"/>
</dbReference>
<dbReference type="PROSITE" id="PS50137">
    <property type="entry name" value="DS_RBD"/>
    <property type="match status" value="1"/>
</dbReference>
<keyword evidence="3 9" id="KW-0698">rRNA processing</keyword>
<dbReference type="GO" id="GO:0005737">
    <property type="term" value="C:cytoplasm"/>
    <property type="evidence" value="ECO:0007669"/>
    <property type="project" value="UniProtKB-SubCell"/>
</dbReference>
<feature type="region of interest" description="Disordered" evidence="10">
    <location>
        <begin position="254"/>
        <end position="276"/>
    </location>
</feature>
<dbReference type="GO" id="GO:0006397">
    <property type="term" value="P:mRNA processing"/>
    <property type="evidence" value="ECO:0007669"/>
    <property type="project" value="UniProtKB-UniRule"/>
</dbReference>
<keyword evidence="9" id="KW-0819">tRNA processing</keyword>
<dbReference type="GO" id="GO:0019843">
    <property type="term" value="F:rRNA binding"/>
    <property type="evidence" value="ECO:0007669"/>
    <property type="project" value="UniProtKB-KW"/>
</dbReference>